<dbReference type="EMBL" id="HBIC01030826">
    <property type="protein sequence ID" value="CAE0286745.1"/>
    <property type="molecule type" value="Transcribed_RNA"/>
</dbReference>
<protein>
    <submittedName>
        <fullName evidence="1">Uncharacterized protein</fullName>
    </submittedName>
</protein>
<evidence type="ECO:0000313" key="1">
    <source>
        <dbReference type="EMBL" id="CAE0286745.1"/>
    </source>
</evidence>
<dbReference type="AlphaFoldDB" id="A0A7S3H6Q6"/>
<sequence>MRRNDLNPTCAELYTMGLPELRFTKVLSLSTHHASKHVPAAFIEKDIFKILREFSEEYAADTLQHGSLILNSPGVEARHVSFGGEGDIQVLVQHVLNDVIRLSGLKNIVRVGTEWAYTTEDGSKHSAHKPDHWIVYYNGKPVAVVEVKSPEPDGKRPLVQPANILDHPNVVGQLFDYIVGQQSFHGQHHVFAILTTLKYFRIAWLPHSDSYAASDIDAPPADAVVAPTDPTMRILHCTPLIPHTDTRLARILVSAIKKSAGSTFGTVHAFSNQRMYLRLVADGWHWHRLPPARAERLQSDATLNLTATANRSSHFTVIKSLHRTSNCKVWVVLAGDTERVCVAKQLLDAAKLEQEEQVWAEANQHTGVFCSTGGGQPLVVMPFVVLAREVDGIVAFNTDFYAWSAEDNTTAGPVPVKILRELSRTAALITAQGWNPQTAAVAAATRIAQRGILHQDLEWRHVGMLPIFDGQGNVVDVRPVFVDFDQCQTGVEPGLALRTMQERLAVLVEGVGFQ</sequence>
<gene>
    <name evidence="1" type="ORF">SELO1098_LOCUS15586</name>
</gene>
<accession>A0A7S3H6Q6</accession>
<reference evidence="1" key="1">
    <citation type="submission" date="2021-01" db="EMBL/GenBank/DDBJ databases">
        <authorList>
            <person name="Corre E."/>
            <person name="Pelletier E."/>
            <person name="Niang G."/>
            <person name="Scheremetjew M."/>
            <person name="Finn R."/>
            <person name="Kale V."/>
            <person name="Holt S."/>
            <person name="Cochrane G."/>
            <person name="Meng A."/>
            <person name="Brown T."/>
            <person name="Cohen L."/>
        </authorList>
    </citation>
    <scope>NUCLEOTIDE SEQUENCE</scope>
    <source>
        <strain evidence="1">CCAP 955/1</strain>
    </source>
</reference>
<dbReference type="PANTHER" id="PTHR34871:SF1">
    <property type="entry name" value="DUF5898 DOMAIN-CONTAINING PROTEIN"/>
    <property type="match status" value="1"/>
</dbReference>
<proteinExistence type="predicted"/>
<organism evidence="1">
    <name type="scientific">Spumella elongata</name>
    <dbReference type="NCBI Taxonomy" id="89044"/>
    <lineage>
        <taxon>Eukaryota</taxon>
        <taxon>Sar</taxon>
        <taxon>Stramenopiles</taxon>
        <taxon>Ochrophyta</taxon>
        <taxon>Chrysophyceae</taxon>
        <taxon>Chromulinales</taxon>
        <taxon>Chromulinaceae</taxon>
        <taxon>Spumella</taxon>
    </lineage>
</organism>
<dbReference type="PANTHER" id="PTHR34871">
    <property type="entry name" value="DUF5898 DOMAIN-CONTAINING PROTEIN"/>
    <property type="match status" value="1"/>
</dbReference>
<name>A0A7S3H6Q6_9STRA</name>